<dbReference type="Pfam" id="PF18962">
    <property type="entry name" value="Por_Secre_tail"/>
    <property type="match status" value="1"/>
</dbReference>
<gene>
    <name evidence="10" type="ORF">GCM10022395_34380</name>
</gene>
<dbReference type="InterPro" id="IPR026444">
    <property type="entry name" value="Secre_tail"/>
</dbReference>
<evidence type="ECO:0000313" key="11">
    <source>
        <dbReference type="Proteomes" id="UP001500954"/>
    </source>
</evidence>
<dbReference type="Proteomes" id="UP001500954">
    <property type="component" value="Unassembled WGS sequence"/>
</dbReference>
<evidence type="ECO:0000259" key="9">
    <source>
        <dbReference type="Pfam" id="PF18962"/>
    </source>
</evidence>
<evidence type="ECO:0000256" key="6">
    <source>
        <dbReference type="ARBA" id="ARBA00023049"/>
    </source>
</evidence>
<evidence type="ECO:0008006" key="12">
    <source>
        <dbReference type="Google" id="ProtNLM"/>
    </source>
</evidence>
<evidence type="ECO:0000256" key="1">
    <source>
        <dbReference type="ARBA" id="ARBA00022670"/>
    </source>
</evidence>
<feature type="domain" description="Secretion system C-terminal sorting" evidence="9">
    <location>
        <begin position="518"/>
        <end position="591"/>
    </location>
</feature>
<keyword evidence="5" id="KW-0862">Zinc</keyword>
<dbReference type="InterPro" id="IPR014756">
    <property type="entry name" value="Ig_E-set"/>
</dbReference>
<dbReference type="NCBIfam" id="TIGR04183">
    <property type="entry name" value="Por_Secre_tail"/>
    <property type="match status" value="1"/>
</dbReference>
<proteinExistence type="predicted"/>
<feature type="domain" description="Peptidase M10 metallopeptidase" evidence="8">
    <location>
        <begin position="329"/>
        <end position="479"/>
    </location>
</feature>
<keyword evidence="1" id="KW-0645">Protease</keyword>
<evidence type="ECO:0000256" key="7">
    <source>
        <dbReference type="SAM" id="SignalP"/>
    </source>
</evidence>
<comment type="caution">
    <text evidence="10">The sequence shown here is derived from an EMBL/GenBank/DDBJ whole genome shotgun (WGS) entry which is preliminary data.</text>
</comment>
<keyword evidence="4" id="KW-0378">Hydrolase</keyword>
<dbReference type="SUPFAM" id="SSF81296">
    <property type="entry name" value="E set domains"/>
    <property type="match status" value="1"/>
</dbReference>
<organism evidence="10 11">
    <name type="scientific">Snuella lapsa</name>
    <dbReference type="NCBI Taxonomy" id="870481"/>
    <lineage>
        <taxon>Bacteria</taxon>
        <taxon>Pseudomonadati</taxon>
        <taxon>Bacteroidota</taxon>
        <taxon>Flavobacteriia</taxon>
        <taxon>Flavobacteriales</taxon>
        <taxon>Flavobacteriaceae</taxon>
        <taxon>Snuella</taxon>
    </lineage>
</organism>
<keyword evidence="6" id="KW-0482">Metalloprotease</keyword>
<evidence type="ECO:0000259" key="8">
    <source>
        <dbReference type="Pfam" id="PF00413"/>
    </source>
</evidence>
<dbReference type="RefSeq" id="WP_345007663.1">
    <property type="nucleotide sequence ID" value="NZ_BAABCY010000096.1"/>
</dbReference>
<name>A0ABP6YLX1_9FLAO</name>
<feature type="signal peptide" evidence="7">
    <location>
        <begin position="1"/>
        <end position="25"/>
    </location>
</feature>
<dbReference type="SUPFAM" id="SSF55486">
    <property type="entry name" value="Metalloproteases ('zincins'), catalytic domain"/>
    <property type="match status" value="1"/>
</dbReference>
<dbReference type="InterPro" id="IPR024079">
    <property type="entry name" value="MetalloPept_cat_dom_sf"/>
</dbReference>
<dbReference type="InterPro" id="IPR001818">
    <property type="entry name" value="Pept_M10_metallopeptidase"/>
</dbReference>
<dbReference type="InterPro" id="IPR013783">
    <property type="entry name" value="Ig-like_fold"/>
</dbReference>
<dbReference type="EMBL" id="BAABCY010000096">
    <property type="protein sequence ID" value="GAA3583306.1"/>
    <property type="molecule type" value="Genomic_DNA"/>
</dbReference>
<evidence type="ECO:0000313" key="10">
    <source>
        <dbReference type="EMBL" id="GAA3583306.1"/>
    </source>
</evidence>
<keyword evidence="11" id="KW-1185">Reference proteome</keyword>
<evidence type="ECO:0000256" key="2">
    <source>
        <dbReference type="ARBA" id="ARBA00022723"/>
    </source>
</evidence>
<evidence type="ECO:0000256" key="3">
    <source>
        <dbReference type="ARBA" id="ARBA00022729"/>
    </source>
</evidence>
<reference evidence="11" key="1">
    <citation type="journal article" date="2019" name="Int. J. Syst. Evol. Microbiol.">
        <title>The Global Catalogue of Microorganisms (GCM) 10K type strain sequencing project: providing services to taxonomists for standard genome sequencing and annotation.</title>
        <authorList>
            <consortium name="The Broad Institute Genomics Platform"/>
            <consortium name="The Broad Institute Genome Sequencing Center for Infectious Disease"/>
            <person name="Wu L."/>
            <person name="Ma J."/>
        </authorList>
    </citation>
    <scope>NUCLEOTIDE SEQUENCE [LARGE SCALE GENOMIC DNA]</scope>
    <source>
        <strain evidence="11">JCM 17111</strain>
    </source>
</reference>
<evidence type="ECO:0000256" key="4">
    <source>
        <dbReference type="ARBA" id="ARBA00022801"/>
    </source>
</evidence>
<evidence type="ECO:0000256" key="5">
    <source>
        <dbReference type="ARBA" id="ARBA00022833"/>
    </source>
</evidence>
<dbReference type="PANTHER" id="PTHR10201">
    <property type="entry name" value="MATRIX METALLOPROTEINASE"/>
    <property type="match status" value="1"/>
</dbReference>
<keyword evidence="2" id="KW-0479">Metal-binding</keyword>
<dbReference type="Gene3D" id="3.40.390.10">
    <property type="entry name" value="Collagenase (Catalytic Domain)"/>
    <property type="match status" value="1"/>
</dbReference>
<accession>A0ABP6YLX1</accession>
<feature type="chain" id="PRO_5047161644" description="T9SS C-terminal target domain-containing protein" evidence="7">
    <location>
        <begin position="26"/>
        <end position="592"/>
    </location>
</feature>
<sequence length="592" mass="64583">MLKFSYKMGLLFFVCQLLNSISLKAQEMIFEVPFDEQVALSDVIIEGEVLAKESFWDDAQNRIYTVNTIKVYKVFKGESTSIIELVTPGGIIGLEAQVVSHSLQLQNGSMGVFMLRSNPKATTMQKEMVSSQVSYMSTVGAQGFYKYALTNDKAVNSFSVIENITGNFYPKIVSLTNKAPVSMNALDLNTEISKETSTSKTTGGVAISSFSATNASAGTKSVLTIYGNGFGETKGTVGFSDANYGGYLHTNSLSNQIKSWTDSKIEVEIPDRAGTGSFKVNTVANGSIESVDDLVIDFAQINLEYNGTAYQTQHIDNNGSGGNTWTMNTDFYNSDARDAFTRAFESWTCGSGINWEIANTTTAIAKKDLYDGINVITFDDSMSGGMLGQCYSRYEGCYDGGEIKWYVTEMDIVFNANKNWNFSTAPPANDQIDFETVTVHELGHGHQLGHVVNTNEVMHYSISSGESLRTLSNQDLAGAMDIQSRSSSTTICGQLSMTQSSCMQLGVDDVKIEKDIAIYPNPAQHTVYISNRANVNITNVSIVNIQGSLLFNSRIKDNNPILSFDVSNLSPGVYMVKIDSAFGSGVKKLMVQ</sequence>
<keyword evidence="3 7" id="KW-0732">Signal</keyword>
<dbReference type="PANTHER" id="PTHR10201:SF323">
    <property type="entry name" value="MATRIX METALLOPROTEINASE-21"/>
    <property type="match status" value="1"/>
</dbReference>
<dbReference type="Gene3D" id="2.60.40.10">
    <property type="entry name" value="Immunoglobulins"/>
    <property type="match status" value="1"/>
</dbReference>
<dbReference type="Pfam" id="PF00413">
    <property type="entry name" value="Peptidase_M10"/>
    <property type="match status" value="1"/>
</dbReference>
<protein>
    <recommendedName>
        <fullName evidence="12">T9SS C-terminal target domain-containing protein</fullName>
    </recommendedName>
</protein>